<dbReference type="EMBL" id="CP121694">
    <property type="protein sequence ID" value="WRO20661.1"/>
    <property type="molecule type" value="Genomic_DNA"/>
</dbReference>
<dbReference type="PANTHER" id="PTHR43038">
    <property type="entry name" value="ATP-BINDING CASSETTE, SUB-FAMILY H, MEMBER 1"/>
    <property type="match status" value="1"/>
</dbReference>
<keyword evidence="1" id="KW-0547">Nucleotide-binding</keyword>
<name>A0AAU0UKG1_9FIRM</name>
<dbReference type="GO" id="GO:0005524">
    <property type="term" value="F:ATP binding"/>
    <property type="evidence" value="ECO:0007669"/>
    <property type="project" value="UniProtKB-KW"/>
</dbReference>
<dbReference type="PROSITE" id="PS50893">
    <property type="entry name" value="ABC_TRANSPORTER_2"/>
    <property type="match status" value="1"/>
</dbReference>
<dbReference type="GO" id="GO:0016887">
    <property type="term" value="F:ATP hydrolysis activity"/>
    <property type="evidence" value="ECO:0007669"/>
    <property type="project" value="InterPro"/>
</dbReference>
<dbReference type="KEGG" id="dbc:MFMK1_000445"/>
<evidence type="ECO:0000313" key="5">
    <source>
        <dbReference type="Proteomes" id="UP001329915"/>
    </source>
</evidence>
<dbReference type="Gene3D" id="3.40.50.300">
    <property type="entry name" value="P-loop containing nucleotide triphosphate hydrolases"/>
    <property type="match status" value="1"/>
</dbReference>
<dbReference type="PROSITE" id="PS00211">
    <property type="entry name" value="ABC_TRANSPORTER_1"/>
    <property type="match status" value="1"/>
</dbReference>
<evidence type="ECO:0000256" key="2">
    <source>
        <dbReference type="ARBA" id="ARBA00022840"/>
    </source>
</evidence>
<reference evidence="4 5" key="1">
    <citation type="submission" date="2023-04" db="EMBL/GenBank/DDBJ databases">
        <authorList>
            <person name="Hsu D."/>
        </authorList>
    </citation>
    <scope>NUCLEOTIDE SEQUENCE [LARGE SCALE GENOMIC DNA]</scope>
    <source>
        <strain evidence="4 5">MK1</strain>
    </source>
</reference>
<keyword evidence="2 4" id="KW-0067">ATP-binding</keyword>
<keyword evidence="5" id="KW-1185">Reference proteome</keyword>
<dbReference type="RefSeq" id="WP_366923547.1">
    <property type="nucleotide sequence ID" value="NZ_CP121694.1"/>
</dbReference>
<dbReference type="AlphaFoldDB" id="A0AAU0UKG1"/>
<evidence type="ECO:0000259" key="3">
    <source>
        <dbReference type="PROSITE" id="PS50893"/>
    </source>
</evidence>
<accession>A0AAU0UKG1</accession>
<organism evidence="4 5">
    <name type="scientific">Metallumcola ferriviriculae</name>
    <dbReference type="NCBI Taxonomy" id="3039180"/>
    <lineage>
        <taxon>Bacteria</taxon>
        <taxon>Bacillati</taxon>
        <taxon>Bacillota</taxon>
        <taxon>Clostridia</taxon>
        <taxon>Neomoorellales</taxon>
        <taxon>Desulfitibacteraceae</taxon>
        <taxon>Metallumcola</taxon>
    </lineage>
</organism>
<dbReference type="SMART" id="SM00382">
    <property type="entry name" value="AAA"/>
    <property type="match status" value="1"/>
</dbReference>
<dbReference type="PANTHER" id="PTHR43038:SF3">
    <property type="entry name" value="ABC TRANSPORTER G FAMILY MEMBER 20 ISOFORM X1"/>
    <property type="match status" value="1"/>
</dbReference>
<dbReference type="Pfam" id="PF00005">
    <property type="entry name" value="ABC_tran"/>
    <property type="match status" value="1"/>
</dbReference>
<sequence>MTVMVKNLSKSFGSLRAVNNISFTVSKGEIFGFLGPNGSGKSTTIRMLCGLLTPSEGEARVLGYDVYREAESIRQNIGYLSQHFSLYEELTVKENMDFYAGIYAVPYRRVKERIAALADWLELGDKMRTRAQHLSGGWKQRLALACALVHQPPLLFLDEPTAGVDPASRRQFWDILKELSDRGTTIFVTTHYMDEAEQCGRLAFMHQGDLIALDSPADLKADSGLNSLEEVFIQFAQGGGGGNE</sequence>
<feature type="domain" description="ABC transporter" evidence="3">
    <location>
        <begin position="3"/>
        <end position="232"/>
    </location>
</feature>
<dbReference type="InterPro" id="IPR027417">
    <property type="entry name" value="P-loop_NTPase"/>
</dbReference>
<evidence type="ECO:0000256" key="1">
    <source>
        <dbReference type="ARBA" id="ARBA00022741"/>
    </source>
</evidence>
<gene>
    <name evidence="4" type="ORF">MFMK1_000445</name>
</gene>
<protein>
    <submittedName>
        <fullName evidence="4">ABC transporter ATP-binding protein</fullName>
    </submittedName>
</protein>
<proteinExistence type="predicted"/>
<dbReference type="SUPFAM" id="SSF52540">
    <property type="entry name" value="P-loop containing nucleoside triphosphate hydrolases"/>
    <property type="match status" value="1"/>
</dbReference>
<dbReference type="InterPro" id="IPR003439">
    <property type="entry name" value="ABC_transporter-like_ATP-bd"/>
</dbReference>
<dbReference type="Proteomes" id="UP001329915">
    <property type="component" value="Chromosome"/>
</dbReference>
<dbReference type="InterPro" id="IPR003593">
    <property type="entry name" value="AAA+_ATPase"/>
</dbReference>
<evidence type="ECO:0000313" key="4">
    <source>
        <dbReference type="EMBL" id="WRO20661.1"/>
    </source>
</evidence>
<dbReference type="InterPro" id="IPR017871">
    <property type="entry name" value="ABC_transporter-like_CS"/>
</dbReference>